<dbReference type="GO" id="GO:0032259">
    <property type="term" value="P:methylation"/>
    <property type="evidence" value="ECO:0007669"/>
    <property type="project" value="UniProtKB-KW"/>
</dbReference>
<dbReference type="CDD" id="cd02440">
    <property type="entry name" value="AdoMet_MTases"/>
    <property type="match status" value="1"/>
</dbReference>
<dbReference type="InterPro" id="IPR029063">
    <property type="entry name" value="SAM-dependent_MTases_sf"/>
</dbReference>
<dbReference type="EMBL" id="MRCB01000006">
    <property type="protein sequence ID" value="OKH24553.1"/>
    <property type="molecule type" value="Genomic_DNA"/>
</dbReference>
<organism evidence="2 3">
    <name type="scientific">Hydrococcus rivularis NIES-593</name>
    <dbReference type="NCBI Taxonomy" id="1921803"/>
    <lineage>
        <taxon>Bacteria</taxon>
        <taxon>Bacillati</taxon>
        <taxon>Cyanobacteriota</taxon>
        <taxon>Cyanophyceae</taxon>
        <taxon>Pleurocapsales</taxon>
        <taxon>Hydrococcaceae</taxon>
        <taxon>Hydrococcus</taxon>
    </lineage>
</organism>
<evidence type="ECO:0000313" key="2">
    <source>
        <dbReference type="EMBL" id="OKH24553.1"/>
    </source>
</evidence>
<keyword evidence="2" id="KW-0808">Transferase</keyword>
<dbReference type="STRING" id="1921803.NIES593_07775"/>
<dbReference type="PANTHER" id="PTHR43591">
    <property type="entry name" value="METHYLTRANSFERASE"/>
    <property type="match status" value="1"/>
</dbReference>
<keyword evidence="3" id="KW-1185">Reference proteome</keyword>
<dbReference type="GO" id="GO:0008168">
    <property type="term" value="F:methyltransferase activity"/>
    <property type="evidence" value="ECO:0007669"/>
    <property type="project" value="UniProtKB-KW"/>
</dbReference>
<dbReference type="Gene3D" id="3.40.50.150">
    <property type="entry name" value="Vaccinia Virus protein VP39"/>
    <property type="match status" value="1"/>
</dbReference>
<comment type="caution">
    <text evidence="2">The sequence shown here is derived from an EMBL/GenBank/DDBJ whole genome shotgun (WGS) entry which is preliminary data.</text>
</comment>
<gene>
    <name evidence="2" type="ORF">NIES593_07775</name>
</gene>
<proteinExistence type="predicted"/>
<evidence type="ECO:0000313" key="3">
    <source>
        <dbReference type="Proteomes" id="UP000186868"/>
    </source>
</evidence>
<dbReference type="Pfam" id="PF13649">
    <property type="entry name" value="Methyltransf_25"/>
    <property type="match status" value="1"/>
</dbReference>
<protein>
    <submittedName>
        <fullName evidence="2">SAM-dependent methyltransferase</fullName>
    </submittedName>
</protein>
<reference evidence="2 3" key="1">
    <citation type="submission" date="2016-11" db="EMBL/GenBank/DDBJ databases">
        <title>Draft Genome Sequences of Nine Cyanobacterial Strains from Diverse Habitats.</title>
        <authorList>
            <person name="Zhu T."/>
            <person name="Hou S."/>
            <person name="Lu X."/>
            <person name="Hess W.R."/>
        </authorList>
    </citation>
    <scope>NUCLEOTIDE SEQUENCE [LARGE SCALE GENOMIC DNA]</scope>
    <source>
        <strain evidence="2 3">NIES-593</strain>
    </source>
</reference>
<dbReference type="Proteomes" id="UP000186868">
    <property type="component" value="Unassembled WGS sequence"/>
</dbReference>
<dbReference type="RefSeq" id="WP_073599032.1">
    <property type="nucleotide sequence ID" value="NZ_MRCB01000006.1"/>
</dbReference>
<accession>A0A1U7HLT4</accession>
<dbReference type="SUPFAM" id="SSF53335">
    <property type="entry name" value="S-adenosyl-L-methionine-dependent methyltransferases"/>
    <property type="match status" value="1"/>
</dbReference>
<feature type="domain" description="Methyltransferase" evidence="1">
    <location>
        <begin position="198"/>
        <end position="295"/>
    </location>
</feature>
<dbReference type="InterPro" id="IPR041698">
    <property type="entry name" value="Methyltransf_25"/>
</dbReference>
<sequence length="365" mass="42445">MQSTPNIDQLIPSLDTLTKAAYQAFQDGKSFFGVAHKSISDRLINIFLPEREKKVKPLSPKALLMLQEKRTQLLETDWRDAENGVYPVSLLFENPWEDFFRYYPAVWIDMPKIWERVRNKEYQKFDSEIDREGYPRYYLQNFHYQTNGYLSDMSANLYDLQVEILFNGTADPMRRRVLKPLKEGLSAFASVLAPQIRVLDIACGTGRTLKMIRASLPKASLFGVDLSPAYLRKANQLLSENPGELPQLLQANVEELPYLDNYFHGITSVFLFHELPAEARQRVIDECFRVIQPGGVFVICDSMQKTDSPEEFEVMMENFPAIFHEPYYRHYVTDDLVERLEKAGFQDIKTENHFVSKYWIAHKGD</sequence>
<evidence type="ECO:0000259" key="1">
    <source>
        <dbReference type="Pfam" id="PF13649"/>
    </source>
</evidence>
<keyword evidence="2" id="KW-0489">Methyltransferase</keyword>
<dbReference type="AlphaFoldDB" id="A0A1U7HLT4"/>
<dbReference type="OrthoDB" id="9765084at2"/>
<name>A0A1U7HLT4_9CYAN</name>